<feature type="chain" id="PRO_5020931155" evidence="1">
    <location>
        <begin position="32"/>
        <end position="202"/>
    </location>
</feature>
<accession>A0A4R2L2Y8</accession>
<evidence type="ECO:0000256" key="1">
    <source>
        <dbReference type="SAM" id="SignalP"/>
    </source>
</evidence>
<feature type="domain" description="Ice-binding protein C-terminal" evidence="2">
    <location>
        <begin position="167"/>
        <end position="190"/>
    </location>
</feature>
<dbReference type="EMBL" id="SLWY01000012">
    <property type="protein sequence ID" value="TCO80723.1"/>
    <property type="molecule type" value="Genomic_DNA"/>
</dbReference>
<organism evidence="3 4">
    <name type="scientific">Plasticicumulans lactativorans</name>
    <dbReference type="NCBI Taxonomy" id="1133106"/>
    <lineage>
        <taxon>Bacteria</taxon>
        <taxon>Pseudomonadati</taxon>
        <taxon>Pseudomonadota</taxon>
        <taxon>Gammaproteobacteria</taxon>
        <taxon>Candidatus Competibacteraceae</taxon>
        <taxon>Plasticicumulans</taxon>
    </lineage>
</organism>
<name>A0A4R2L2Y8_9GAMM</name>
<dbReference type="RefSeq" id="WP_341540222.1">
    <property type="nucleotide sequence ID" value="NZ_SLWY01000012.1"/>
</dbReference>
<dbReference type="InterPro" id="IPR013424">
    <property type="entry name" value="Ice-binding_C"/>
</dbReference>
<feature type="signal peptide" evidence="1">
    <location>
        <begin position="1"/>
        <end position="31"/>
    </location>
</feature>
<sequence>MRIRPSFRVRRSMCTALLALAAVATGAPAHAASLSWTWSYAGAGITASGTFVTEDTPDALGYYLITGIAGTRNGETITGLQPSGTSVPGNEPFHVDNLVRLGTEQLTGDGFGYSTSGGNYATPFFASFLPTPGYLEVFSAPPFIPGASNLGPEDSELPVNFTATLLTIPEPGSYALALAGLAALGVLRGRSRTLAGAHRLSA</sequence>
<evidence type="ECO:0000259" key="2">
    <source>
        <dbReference type="Pfam" id="PF07589"/>
    </source>
</evidence>
<dbReference type="AlphaFoldDB" id="A0A4R2L2Y8"/>
<keyword evidence="1" id="KW-0732">Signal</keyword>
<reference evidence="3 4" key="1">
    <citation type="submission" date="2019-03" db="EMBL/GenBank/DDBJ databases">
        <title>Genomic Encyclopedia of Type Strains, Phase IV (KMG-IV): sequencing the most valuable type-strain genomes for metagenomic binning, comparative biology and taxonomic classification.</title>
        <authorList>
            <person name="Goeker M."/>
        </authorList>
    </citation>
    <scope>NUCLEOTIDE SEQUENCE [LARGE SCALE GENOMIC DNA]</scope>
    <source>
        <strain evidence="3 4">DSM 25287</strain>
    </source>
</reference>
<evidence type="ECO:0000313" key="3">
    <source>
        <dbReference type="EMBL" id="TCO80723.1"/>
    </source>
</evidence>
<protein>
    <submittedName>
        <fullName evidence="3">Putative secreted protein with PEP-CTERM sorting signal</fullName>
    </submittedName>
</protein>
<keyword evidence="4" id="KW-1185">Reference proteome</keyword>
<evidence type="ECO:0000313" key="4">
    <source>
        <dbReference type="Proteomes" id="UP000295765"/>
    </source>
</evidence>
<dbReference type="Proteomes" id="UP000295765">
    <property type="component" value="Unassembled WGS sequence"/>
</dbReference>
<comment type="caution">
    <text evidence="3">The sequence shown here is derived from an EMBL/GenBank/DDBJ whole genome shotgun (WGS) entry which is preliminary data.</text>
</comment>
<dbReference type="Pfam" id="PF07589">
    <property type="entry name" value="PEP-CTERM"/>
    <property type="match status" value="1"/>
</dbReference>
<proteinExistence type="predicted"/>
<gene>
    <name evidence="3" type="ORF">EV699_11258</name>
</gene>